<evidence type="ECO:0000313" key="1">
    <source>
        <dbReference type="EMBL" id="NRF71225.1"/>
    </source>
</evidence>
<sequence length="406" mass="44929">MAKTFELVREGKPIPRYLDHAKYRVALFSYEDPDETGLGEVIARLLGRELVIANSDLSFGVIRFGRLGSADTRDVGDYFEQVELLANAQRATLTVWGTIRAIGEELAIESYLQIPANVASTYLRARFRLPDAMGRGTLIGRLGSDRMLLQRLVLSKEAVNQLLTGAEVLTHARSQPDADARALGATDGSWSVLDKKSRPGWVLLRKGNARGWVPMRTGCEDSCASILEVGAFLGSLVRYMDWKVLDFERAARQIPKFTPGLSSAVREFVDQAQTLDQFAMYGDRAMSNQLDRWAAAAPGPGGVAPSFGAGSFNLDLIVKVAGLADRSFVRTRTPYDEQRFDPRRIREITVRAAQALQDDPLNVELLGNLGLLYRYLGDREKAQLAGKLLLEAQRSSRDNVLIRITP</sequence>
<keyword evidence="2" id="KW-1185">Reference proteome</keyword>
<dbReference type="EMBL" id="JABRWJ010000011">
    <property type="protein sequence ID" value="NRF71225.1"/>
    <property type="molecule type" value="Genomic_DNA"/>
</dbReference>
<dbReference type="RefSeq" id="WP_173132003.1">
    <property type="nucleotide sequence ID" value="NZ_JABRWJ010000011.1"/>
</dbReference>
<accession>A0ABX2ERA2</accession>
<organism evidence="1 2">
    <name type="scientific">Pseudaquabacterium terrae</name>
    <dbReference type="NCBI Taxonomy" id="2732868"/>
    <lineage>
        <taxon>Bacteria</taxon>
        <taxon>Pseudomonadati</taxon>
        <taxon>Pseudomonadota</taxon>
        <taxon>Betaproteobacteria</taxon>
        <taxon>Burkholderiales</taxon>
        <taxon>Sphaerotilaceae</taxon>
        <taxon>Pseudaquabacterium</taxon>
    </lineage>
</organism>
<protein>
    <recommendedName>
        <fullName evidence="3">Tetratricopeptide repeat protein</fullName>
    </recommendedName>
</protein>
<gene>
    <name evidence="1" type="ORF">HLB44_29960</name>
</gene>
<comment type="caution">
    <text evidence="1">The sequence shown here is derived from an EMBL/GenBank/DDBJ whole genome shotgun (WGS) entry which is preliminary data.</text>
</comment>
<evidence type="ECO:0000313" key="2">
    <source>
        <dbReference type="Proteomes" id="UP000737171"/>
    </source>
</evidence>
<reference evidence="1 2" key="1">
    <citation type="submission" date="2020-05" db="EMBL/GenBank/DDBJ databases">
        <title>Aquincola sp. isolate from soil.</title>
        <authorList>
            <person name="Han J."/>
            <person name="Kim D.-U."/>
        </authorList>
    </citation>
    <scope>NUCLEOTIDE SEQUENCE [LARGE SCALE GENOMIC DNA]</scope>
    <source>
        <strain evidence="1 2">S2</strain>
    </source>
</reference>
<evidence type="ECO:0008006" key="3">
    <source>
        <dbReference type="Google" id="ProtNLM"/>
    </source>
</evidence>
<proteinExistence type="predicted"/>
<dbReference type="Proteomes" id="UP000737171">
    <property type="component" value="Unassembled WGS sequence"/>
</dbReference>
<name>A0ABX2ERA2_9BURK</name>